<evidence type="ECO:0000256" key="13">
    <source>
        <dbReference type="ARBA" id="ARBA00023128"/>
    </source>
</evidence>
<evidence type="ECO:0000256" key="15">
    <source>
        <dbReference type="ARBA" id="ARBA00023273"/>
    </source>
</evidence>
<comment type="catalytic activity">
    <reaction evidence="25">
        <text>dodecanoyl-CoA + H2O = dodecanoate + CoA + H(+)</text>
        <dbReference type="Rhea" id="RHEA:30135"/>
        <dbReference type="ChEBI" id="CHEBI:15377"/>
        <dbReference type="ChEBI" id="CHEBI:15378"/>
        <dbReference type="ChEBI" id="CHEBI:18262"/>
        <dbReference type="ChEBI" id="CHEBI:57287"/>
        <dbReference type="ChEBI" id="CHEBI:57375"/>
    </reaction>
    <physiologicalReaction direction="left-to-right" evidence="25">
        <dbReference type="Rhea" id="RHEA:30136"/>
    </physiologicalReaction>
</comment>
<evidence type="ECO:0000256" key="3">
    <source>
        <dbReference type="ARBA" id="ARBA00004632"/>
    </source>
</evidence>
<dbReference type="InterPro" id="IPR052365">
    <property type="entry name" value="THEM4/THEM5_acyl-CoA_thioest"/>
</dbReference>
<comment type="catalytic activity">
    <reaction evidence="23">
        <text>hexadecanoyl-CoA + H2O = hexadecanoate + CoA + H(+)</text>
        <dbReference type="Rhea" id="RHEA:16645"/>
        <dbReference type="ChEBI" id="CHEBI:7896"/>
        <dbReference type="ChEBI" id="CHEBI:15377"/>
        <dbReference type="ChEBI" id="CHEBI:15378"/>
        <dbReference type="ChEBI" id="CHEBI:57287"/>
        <dbReference type="ChEBI" id="CHEBI:57379"/>
        <dbReference type="EC" id="3.1.2.2"/>
    </reaction>
    <physiologicalReaction direction="left-to-right" evidence="23">
        <dbReference type="Rhea" id="RHEA:16646"/>
    </physiologicalReaction>
</comment>
<proteinExistence type="inferred from homology"/>
<keyword evidence="10" id="KW-0276">Fatty acid metabolism</keyword>
<comment type="similarity">
    <text evidence="18">Belongs to the THEM4/THEM5 thioesterase family.</text>
</comment>
<dbReference type="Gene3D" id="3.10.129.10">
    <property type="entry name" value="Hotdog Thioesterase"/>
    <property type="match status" value="1"/>
</dbReference>
<keyword evidence="14" id="KW-0472">Membrane</keyword>
<evidence type="ECO:0000256" key="1">
    <source>
        <dbReference type="ARBA" id="ARBA00004496"/>
    </source>
</evidence>
<evidence type="ECO:0000256" key="21">
    <source>
        <dbReference type="ARBA" id="ARBA00043210"/>
    </source>
</evidence>
<dbReference type="Pfam" id="PF03061">
    <property type="entry name" value="4HBT"/>
    <property type="match status" value="1"/>
</dbReference>
<keyword evidence="9" id="KW-0378">Hydrolase</keyword>
<evidence type="ECO:0000256" key="20">
    <source>
        <dbReference type="ARBA" id="ARBA00040123"/>
    </source>
</evidence>
<evidence type="ECO:0000256" key="17">
    <source>
        <dbReference type="ARBA" id="ARBA00037002"/>
    </source>
</evidence>
<evidence type="ECO:0000256" key="24">
    <source>
        <dbReference type="ARBA" id="ARBA00047969"/>
    </source>
</evidence>
<dbReference type="CDD" id="cd03443">
    <property type="entry name" value="PaaI_thioesterase"/>
    <property type="match status" value="1"/>
</dbReference>
<name>A0ABQ6MCX7_9STRA</name>
<keyword evidence="8" id="KW-0999">Mitochondrion inner membrane</keyword>
<evidence type="ECO:0000256" key="2">
    <source>
        <dbReference type="ARBA" id="ARBA00004569"/>
    </source>
</evidence>
<dbReference type="InterPro" id="IPR006683">
    <property type="entry name" value="Thioestr_dom"/>
</dbReference>
<protein>
    <recommendedName>
        <fullName evidence="20">Acyl-coenzyme A thioesterase THEM4</fullName>
        <ecNumber evidence="19">3.1.2.2</ecNumber>
    </recommendedName>
    <alternativeName>
        <fullName evidence="21">Thioesterase superfamily member 4</fullName>
    </alternativeName>
</protein>
<evidence type="ECO:0000256" key="19">
    <source>
        <dbReference type="ARBA" id="ARBA00038848"/>
    </source>
</evidence>
<dbReference type="Proteomes" id="UP001165060">
    <property type="component" value="Unassembled WGS sequence"/>
</dbReference>
<dbReference type="PANTHER" id="PTHR12418">
    <property type="entry name" value="ACYL-COENZYME A THIOESTERASE THEM4"/>
    <property type="match status" value="1"/>
</dbReference>
<keyword evidence="6" id="KW-0963">Cytoplasm</keyword>
<keyword evidence="11" id="KW-0809">Transit peptide</keyword>
<feature type="domain" description="Thioesterase" evidence="27">
    <location>
        <begin position="86"/>
        <end position="156"/>
    </location>
</feature>
<evidence type="ECO:0000256" key="11">
    <source>
        <dbReference type="ARBA" id="ARBA00022946"/>
    </source>
</evidence>
<keyword evidence="12" id="KW-0443">Lipid metabolism</keyword>
<evidence type="ECO:0000256" key="8">
    <source>
        <dbReference type="ARBA" id="ARBA00022792"/>
    </source>
</evidence>
<comment type="catalytic activity">
    <reaction evidence="16">
        <text>(5Z,8Z,11Z,14Z)-eicosatetraenoyl-CoA + H2O = (5Z,8Z,11Z,14Z)-eicosatetraenoate + CoA + H(+)</text>
        <dbReference type="Rhea" id="RHEA:40151"/>
        <dbReference type="ChEBI" id="CHEBI:15377"/>
        <dbReference type="ChEBI" id="CHEBI:15378"/>
        <dbReference type="ChEBI" id="CHEBI:32395"/>
        <dbReference type="ChEBI" id="CHEBI:57287"/>
        <dbReference type="ChEBI" id="CHEBI:57368"/>
    </reaction>
    <physiologicalReaction direction="left-to-right" evidence="16">
        <dbReference type="Rhea" id="RHEA:40152"/>
    </physiologicalReaction>
</comment>
<evidence type="ECO:0000256" key="7">
    <source>
        <dbReference type="ARBA" id="ARBA00022703"/>
    </source>
</evidence>
<evidence type="ECO:0000256" key="4">
    <source>
        <dbReference type="ARBA" id="ARBA00004637"/>
    </source>
</evidence>
<dbReference type="InterPro" id="IPR029069">
    <property type="entry name" value="HotDog_dom_sf"/>
</dbReference>
<comment type="catalytic activity">
    <reaction evidence="26">
        <text>tetradecanoyl-CoA + H2O = tetradecanoate + CoA + H(+)</text>
        <dbReference type="Rhea" id="RHEA:40119"/>
        <dbReference type="ChEBI" id="CHEBI:15377"/>
        <dbReference type="ChEBI" id="CHEBI:15378"/>
        <dbReference type="ChEBI" id="CHEBI:30807"/>
        <dbReference type="ChEBI" id="CHEBI:57287"/>
        <dbReference type="ChEBI" id="CHEBI:57385"/>
    </reaction>
    <physiologicalReaction direction="left-to-right" evidence="26">
        <dbReference type="Rhea" id="RHEA:40120"/>
    </physiologicalReaction>
</comment>
<reference evidence="28 29" key="1">
    <citation type="journal article" date="2023" name="Commun. Biol.">
        <title>Genome analysis of Parmales, the sister group of diatoms, reveals the evolutionary specialization of diatoms from phago-mixotrophs to photoautotrophs.</title>
        <authorList>
            <person name="Ban H."/>
            <person name="Sato S."/>
            <person name="Yoshikawa S."/>
            <person name="Yamada K."/>
            <person name="Nakamura Y."/>
            <person name="Ichinomiya M."/>
            <person name="Sato N."/>
            <person name="Blanc-Mathieu R."/>
            <person name="Endo H."/>
            <person name="Kuwata A."/>
            <person name="Ogata H."/>
        </authorList>
    </citation>
    <scope>NUCLEOTIDE SEQUENCE [LARGE SCALE GENOMIC DNA]</scope>
</reference>
<evidence type="ECO:0000313" key="29">
    <source>
        <dbReference type="Proteomes" id="UP001165060"/>
    </source>
</evidence>
<keyword evidence="7" id="KW-0053">Apoptosis</keyword>
<sequence length="205" mass="22317">ATSGVYYNILDAPVYLRPLFSAGGLRVLLREWEDAAFRALSGWSGTDLIHNPVGEGVVVNAYFWDPSSKVLTGIATFGPAAESHRGLCHGGAMTSLMDDVCGHLPFLHGGEKPWDGATVQVDCQLLKPVPVGSVLCVRGRVTKVEKKKVFLEAELIGDSLDEPVIYAKMKGLTLRPVRMGQDDAVGRRKWMPGREVMLDSGWLLP</sequence>
<evidence type="ECO:0000256" key="26">
    <source>
        <dbReference type="ARBA" id="ARBA00048180"/>
    </source>
</evidence>
<dbReference type="EC" id="3.1.2.2" evidence="19"/>
<feature type="non-terminal residue" evidence="28">
    <location>
        <position position="1"/>
    </location>
</feature>
<keyword evidence="29" id="KW-1185">Reference proteome</keyword>
<evidence type="ECO:0000256" key="14">
    <source>
        <dbReference type="ARBA" id="ARBA00023136"/>
    </source>
</evidence>
<evidence type="ECO:0000256" key="23">
    <source>
        <dbReference type="ARBA" id="ARBA00047734"/>
    </source>
</evidence>
<evidence type="ECO:0000259" key="27">
    <source>
        <dbReference type="Pfam" id="PF03061"/>
    </source>
</evidence>
<keyword evidence="5" id="KW-1003">Cell membrane</keyword>
<keyword evidence="15" id="KW-0966">Cell projection</keyword>
<evidence type="ECO:0000256" key="10">
    <source>
        <dbReference type="ARBA" id="ARBA00022832"/>
    </source>
</evidence>
<comment type="subcellular location">
    <subcellularLocation>
        <location evidence="3">Cell projection</location>
        <location evidence="3">Ruffle membrane</location>
    </subcellularLocation>
    <subcellularLocation>
        <location evidence="1">Cytoplasm</location>
    </subcellularLocation>
    <subcellularLocation>
        <location evidence="4">Mitochondrion inner membrane</location>
        <topology evidence="4">Peripheral membrane protein</topology>
    </subcellularLocation>
    <subcellularLocation>
        <location evidence="2">Mitochondrion intermembrane space</location>
    </subcellularLocation>
</comment>
<gene>
    <name evidence="28" type="ORF">TeGR_g7920</name>
</gene>
<evidence type="ECO:0000313" key="28">
    <source>
        <dbReference type="EMBL" id="GMI23778.1"/>
    </source>
</evidence>
<comment type="catalytic activity">
    <reaction evidence="22">
        <text>octanoyl-CoA + H2O = octanoate + CoA + H(+)</text>
        <dbReference type="Rhea" id="RHEA:30143"/>
        <dbReference type="ChEBI" id="CHEBI:15377"/>
        <dbReference type="ChEBI" id="CHEBI:15378"/>
        <dbReference type="ChEBI" id="CHEBI:25646"/>
        <dbReference type="ChEBI" id="CHEBI:57287"/>
        <dbReference type="ChEBI" id="CHEBI:57386"/>
    </reaction>
    <physiologicalReaction direction="left-to-right" evidence="22">
        <dbReference type="Rhea" id="RHEA:30144"/>
    </physiologicalReaction>
</comment>
<dbReference type="EMBL" id="BRYB01003983">
    <property type="protein sequence ID" value="GMI23778.1"/>
    <property type="molecule type" value="Genomic_DNA"/>
</dbReference>
<evidence type="ECO:0000256" key="25">
    <source>
        <dbReference type="ARBA" id="ARBA00048074"/>
    </source>
</evidence>
<evidence type="ECO:0000256" key="5">
    <source>
        <dbReference type="ARBA" id="ARBA00022475"/>
    </source>
</evidence>
<comment type="catalytic activity">
    <reaction evidence="17">
        <text>(9Z)-octadecenoyl-CoA + H2O = (9Z)-octadecenoate + CoA + H(+)</text>
        <dbReference type="Rhea" id="RHEA:40139"/>
        <dbReference type="ChEBI" id="CHEBI:15377"/>
        <dbReference type="ChEBI" id="CHEBI:15378"/>
        <dbReference type="ChEBI" id="CHEBI:30823"/>
        <dbReference type="ChEBI" id="CHEBI:57287"/>
        <dbReference type="ChEBI" id="CHEBI:57387"/>
    </reaction>
    <physiologicalReaction direction="left-to-right" evidence="17">
        <dbReference type="Rhea" id="RHEA:40140"/>
    </physiologicalReaction>
</comment>
<comment type="caution">
    <text evidence="28">The sequence shown here is derived from an EMBL/GenBank/DDBJ whole genome shotgun (WGS) entry which is preliminary data.</text>
</comment>
<evidence type="ECO:0000256" key="12">
    <source>
        <dbReference type="ARBA" id="ARBA00023098"/>
    </source>
</evidence>
<evidence type="ECO:0000256" key="16">
    <source>
        <dbReference type="ARBA" id="ARBA00035852"/>
    </source>
</evidence>
<accession>A0ABQ6MCX7</accession>
<organism evidence="28 29">
    <name type="scientific">Tetraparma gracilis</name>
    <dbReference type="NCBI Taxonomy" id="2962635"/>
    <lineage>
        <taxon>Eukaryota</taxon>
        <taxon>Sar</taxon>
        <taxon>Stramenopiles</taxon>
        <taxon>Ochrophyta</taxon>
        <taxon>Bolidophyceae</taxon>
        <taxon>Parmales</taxon>
        <taxon>Triparmaceae</taxon>
        <taxon>Tetraparma</taxon>
    </lineage>
</organism>
<dbReference type="SUPFAM" id="SSF54637">
    <property type="entry name" value="Thioesterase/thiol ester dehydrase-isomerase"/>
    <property type="match status" value="1"/>
</dbReference>
<evidence type="ECO:0000256" key="6">
    <source>
        <dbReference type="ARBA" id="ARBA00022490"/>
    </source>
</evidence>
<evidence type="ECO:0000256" key="18">
    <source>
        <dbReference type="ARBA" id="ARBA00038456"/>
    </source>
</evidence>
<evidence type="ECO:0000256" key="9">
    <source>
        <dbReference type="ARBA" id="ARBA00022801"/>
    </source>
</evidence>
<keyword evidence="13" id="KW-0496">Mitochondrion</keyword>
<evidence type="ECO:0000256" key="22">
    <source>
        <dbReference type="ARBA" id="ARBA00047588"/>
    </source>
</evidence>
<comment type="catalytic activity">
    <reaction evidence="24">
        <text>decanoyl-CoA + H2O = decanoate + CoA + H(+)</text>
        <dbReference type="Rhea" id="RHEA:40059"/>
        <dbReference type="ChEBI" id="CHEBI:15377"/>
        <dbReference type="ChEBI" id="CHEBI:15378"/>
        <dbReference type="ChEBI" id="CHEBI:27689"/>
        <dbReference type="ChEBI" id="CHEBI:57287"/>
        <dbReference type="ChEBI" id="CHEBI:61430"/>
    </reaction>
    <physiologicalReaction direction="left-to-right" evidence="24">
        <dbReference type="Rhea" id="RHEA:40060"/>
    </physiologicalReaction>
</comment>
<dbReference type="PANTHER" id="PTHR12418:SF19">
    <property type="entry name" value="ACYL-COENZYME A THIOESTERASE THEM4"/>
    <property type="match status" value="1"/>
</dbReference>